<dbReference type="AlphaFoldDB" id="T1AAM5"/>
<evidence type="ECO:0000313" key="7">
    <source>
        <dbReference type="EMBL" id="EQD53843.1"/>
    </source>
</evidence>
<organism evidence="7">
    <name type="scientific">mine drainage metagenome</name>
    <dbReference type="NCBI Taxonomy" id="410659"/>
    <lineage>
        <taxon>unclassified sequences</taxon>
        <taxon>metagenomes</taxon>
        <taxon>ecological metagenomes</taxon>
    </lineage>
</organism>
<evidence type="ECO:0000256" key="1">
    <source>
        <dbReference type="ARBA" id="ARBA00004370"/>
    </source>
</evidence>
<dbReference type="GO" id="GO:0005524">
    <property type="term" value="F:ATP binding"/>
    <property type="evidence" value="ECO:0007669"/>
    <property type="project" value="InterPro"/>
</dbReference>
<evidence type="ECO:0000256" key="4">
    <source>
        <dbReference type="ARBA" id="ARBA00022989"/>
    </source>
</evidence>
<keyword evidence="2 6" id="KW-0812">Transmembrane</keyword>
<keyword evidence="7" id="KW-0378">Hydrolase</keyword>
<gene>
    <name evidence="7" type="ORF">B1B_09997</name>
</gene>
<dbReference type="NCBIfam" id="TIGR01494">
    <property type="entry name" value="ATPase_P-type"/>
    <property type="match status" value="1"/>
</dbReference>
<dbReference type="Gene3D" id="3.40.1110.10">
    <property type="entry name" value="Calcium-transporting ATPase, cytoplasmic domain N"/>
    <property type="match status" value="1"/>
</dbReference>
<dbReference type="Gene3D" id="3.40.50.1000">
    <property type="entry name" value="HAD superfamily/HAD-like"/>
    <property type="match status" value="1"/>
</dbReference>
<evidence type="ECO:0000256" key="2">
    <source>
        <dbReference type="ARBA" id="ARBA00022692"/>
    </source>
</evidence>
<dbReference type="InterPro" id="IPR001757">
    <property type="entry name" value="P_typ_ATPase"/>
</dbReference>
<keyword evidence="3" id="KW-1278">Translocase</keyword>
<accession>T1AAM5</accession>
<dbReference type="InterPro" id="IPR036412">
    <property type="entry name" value="HAD-like_sf"/>
</dbReference>
<dbReference type="GO" id="GO:0055070">
    <property type="term" value="P:copper ion homeostasis"/>
    <property type="evidence" value="ECO:0007669"/>
    <property type="project" value="TreeGrafter"/>
</dbReference>
<dbReference type="SUPFAM" id="SSF81660">
    <property type="entry name" value="Metal cation-transporting ATPase, ATP-binding domain N"/>
    <property type="match status" value="1"/>
</dbReference>
<dbReference type="Pfam" id="PF00702">
    <property type="entry name" value="Hydrolase"/>
    <property type="match status" value="1"/>
</dbReference>
<dbReference type="EC" id="3.6.3.-" evidence="7"/>
<evidence type="ECO:0000256" key="3">
    <source>
        <dbReference type="ARBA" id="ARBA00022967"/>
    </source>
</evidence>
<dbReference type="EMBL" id="AUZY01006594">
    <property type="protein sequence ID" value="EQD53843.1"/>
    <property type="molecule type" value="Genomic_DNA"/>
</dbReference>
<dbReference type="InterPro" id="IPR023214">
    <property type="entry name" value="HAD_sf"/>
</dbReference>
<evidence type="ECO:0000256" key="5">
    <source>
        <dbReference type="ARBA" id="ARBA00023136"/>
    </source>
</evidence>
<feature type="transmembrane region" description="Helical" evidence="6">
    <location>
        <begin position="243"/>
        <end position="266"/>
    </location>
</feature>
<reference evidence="7" key="1">
    <citation type="submission" date="2013-08" db="EMBL/GenBank/DDBJ databases">
        <authorList>
            <person name="Mendez C."/>
            <person name="Richter M."/>
            <person name="Ferrer M."/>
            <person name="Sanchez J."/>
        </authorList>
    </citation>
    <scope>NUCLEOTIDE SEQUENCE</scope>
</reference>
<dbReference type="InterPro" id="IPR023299">
    <property type="entry name" value="ATPase_P-typ_cyto_dom_N"/>
</dbReference>
<proteinExistence type="predicted"/>
<name>T1AAM5_9ZZZZ</name>
<sequence>ILAMPGVDSAHLLGVAAGLEQGSEHPLAKAVRDAAARRGSTISQVRSLTAEAGRGIRGEAGGKTASILRGAAARTDRLELGPLIAESRRLESEGKTWSIVLEEGRPLGILGFSDEVAPGVREAISALSQDGIAAIMVTGDHEAAARRVAEQVGIVEVHANVSPQEKLAIIKEYQANGKHVAYVGDGINDAPALAAADLGIAIGAGTDVAKEAGGVILVRSDFRGVALALRTGRRTVGKVKGNLTWALGYNAVLLPVAAGALVPVFGLGIYNILPITGALAMGLSSTSVVLNSLSLRFVSLAH</sequence>
<dbReference type="GO" id="GO:0016020">
    <property type="term" value="C:membrane"/>
    <property type="evidence" value="ECO:0007669"/>
    <property type="project" value="UniProtKB-SubCell"/>
</dbReference>
<protein>
    <submittedName>
        <fullName evidence="7">ATPase, P-type, K/Mg/Cd/Cu/Zn/Na/Ca/Na/H-transporter</fullName>
        <ecNumber evidence="7">3.6.3.-</ecNumber>
    </submittedName>
</protein>
<dbReference type="GO" id="GO:0005507">
    <property type="term" value="F:copper ion binding"/>
    <property type="evidence" value="ECO:0007669"/>
    <property type="project" value="TreeGrafter"/>
</dbReference>
<dbReference type="SUPFAM" id="SSF56784">
    <property type="entry name" value="HAD-like"/>
    <property type="match status" value="1"/>
</dbReference>
<feature type="non-terminal residue" evidence="7">
    <location>
        <position position="1"/>
    </location>
</feature>
<evidence type="ECO:0000256" key="6">
    <source>
        <dbReference type="SAM" id="Phobius"/>
    </source>
</evidence>
<keyword evidence="5 6" id="KW-0472">Membrane</keyword>
<keyword evidence="4 6" id="KW-1133">Transmembrane helix</keyword>
<comment type="subcellular location">
    <subcellularLocation>
        <location evidence="1">Membrane</location>
    </subcellularLocation>
</comment>
<dbReference type="GO" id="GO:0016887">
    <property type="term" value="F:ATP hydrolysis activity"/>
    <property type="evidence" value="ECO:0007669"/>
    <property type="project" value="InterPro"/>
</dbReference>
<reference evidence="7" key="2">
    <citation type="journal article" date="2014" name="ISME J.">
        <title>Microbial stratification in low pH oxic and suboxic macroscopic growths along an acid mine drainage.</title>
        <authorList>
            <person name="Mendez-Garcia C."/>
            <person name="Mesa V."/>
            <person name="Sprenger R.R."/>
            <person name="Richter M."/>
            <person name="Diez M.S."/>
            <person name="Solano J."/>
            <person name="Bargiela R."/>
            <person name="Golyshina O.V."/>
            <person name="Manteca A."/>
            <person name="Ramos J.L."/>
            <person name="Gallego J.R."/>
            <person name="Llorente I."/>
            <person name="Martins Dos Santos V.A."/>
            <person name="Jensen O.N."/>
            <person name="Pelaez A.I."/>
            <person name="Sanchez J."/>
            <person name="Ferrer M."/>
        </authorList>
    </citation>
    <scope>NUCLEOTIDE SEQUENCE</scope>
</reference>
<comment type="caution">
    <text evidence="7">The sequence shown here is derived from an EMBL/GenBank/DDBJ whole genome shotgun (WGS) entry which is preliminary data.</text>
</comment>
<dbReference type="GO" id="GO:0043682">
    <property type="term" value="F:P-type divalent copper transporter activity"/>
    <property type="evidence" value="ECO:0007669"/>
    <property type="project" value="TreeGrafter"/>
</dbReference>
<dbReference type="PANTHER" id="PTHR43520:SF8">
    <property type="entry name" value="P-TYPE CU(+) TRANSPORTER"/>
    <property type="match status" value="1"/>
</dbReference>
<dbReference type="PANTHER" id="PTHR43520">
    <property type="entry name" value="ATP7, ISOFORM B"/>
    <property type="match status" value="1"/>
</dbReference>
<dbReference type="PRINTS" id="PR00119">
    <property type="entry name" value="CATATPASE"/>
</dbReference>